<dbReference type="GO" id="GO:0000467">
    <property type="term" value="P:exonucleolytic trimming to generate mature 3'-end of 5.8S rRNA from tricistronic rRNA transcript (SSU-rRNA, 5.8S rRNA, LSU-rRNA)"/>
    <property type="evidence" value="ECO:0007669"/>
    <property type="project" value="InterPro"/>
</dbReference>
<dbReference type="GO" id="GO:0003727">
    <property type="term" value="F:single-stranded RNA binding"/>
    <property type="evidence" value="ECO:0007669"/>
    <property type="project" value="TreeGrafter"/>
</dbReference>
<evidence type="ECO:0000256" key="7">
    <source>
        <dbReference type="ARBA" id="ARBA00023242"/>
    </source>
</evidence>
<dbReference type="InterPro" id="IPR049559">
    <property type="entry name" value="Rrp6p-like_exo"/>
</dbReference>
<evidence type="ECO:0000256" key="8">
    <source>
        <dbReference type="ARBA" id="ARBA00043957"/>
    </source>
</evidence>
<organism evidence="11 12">
    <name type="scientific">Candidozyma duobushaemuli</name>
    <dbReference type="NCBI Taxonomy" id="1231522"/>
    <lineage>
        <taxon>Eukaryota</taxon>
        <taxon>Fungi</taxon>
        <taxon>Dikarya</taxon>
        <taxon>Ascomycota</taxon>
        <taxon>Saccharomycotina</taxon>
        <taxon>Pichiomycetes</taxon>
        <taxon>Metschnikowiaceae</taxon>
        <taxon>Candidozyma</taxon>
    </lineage>
</organism>
<evidence type="ECO:0000259" key="10">
    <source>
        <dbReference type="SMART" id="SM00474"/>
    </source>
</evidence>
<dbReference type="GO" id="GO:0071051">
    <property type="term" value="P:poly(A)-dependent snoRNA 3'-end processing"/>
    <property type="evidence" value="ECO:0007669"/>
    <property type="project" value="TreeGrafter"/>
</dbReference>
<dbReference type="GO" id="GO:0071038">
    <property type="term" value="P:TRAMP-dependent tRNA surveillance pathway"/>
    <property type="evidence" value="ECO:0007669"/>
    <property type="project" value="TreeGrafter"/>
</dbReference>
<dbReference type="PANTHER" id="PTHR12124:SF47">
    <property type="entry name" value="EXOSOME COMPONENT 10"/>
    <property type="match status" value="1"/>
</dbReference>
<dbReference type="InterPro" id="IPR036397">
    <property type="entry name" value="RNaseH_sf"/>
</dbReference>
<dbReference type="InterPro" id="IPR002121">
    <property type="entry name" value="HRDC_dom"/>
</dbReference>
<dbReference type="SMART" id="SM00474">
    <property type="entry name" value="35EXOc"/>
    <property type="match status" value="1"/>
</dbReference>
<sequence length="685" mass="78535">MTEKLMEFASVIPAIIDSIRYASAIAAHDISFYRTMDKEIDTIGTETSEMLLEMLRNLTTSKDLSDTSNLMINSQAFWDNFESKLDTIYEKVDVAMEKYDRTHKKNTKIASISMEPLAKPQENFAEDIDNSDVKPFKPKLKSKPFCLRSLKDSLVTDTEGRFEHPYQHEIMTQPYPDWILDKCLPEEPQEWDSQPAIFVSTVTQLNDMVKKLKSSKSIAVDLEHHDLRTFYGLTCLMQISDREQDWLIDVLALRSDMVMLNEIFANPNIVKVFHGAFMDIIWLQRDLGLYVVSLFDTYHAAKVLGYPKRSLAFLLEKFAGFKASKKYQLADWRLRPLPDAMSHYARADTHFLLNIFDHLRNSLIDEKEDKLQQVLFASRKVALRKFEFIKFSEESGKVDESSTIMSNYNVPIHLENRLRLLVGWRDKTARLMDESTRYIMPNSTLVQLAASDVPTDHSSIAAIRAVNVSGFQLESLVNFMNENFENSSTESTNINFKISQQTKDLSADSLDVVLQNQRQLLPQVATRVCGTSSLFTEGLLGFEILHPRLKKKDTRLLQSLPLLWSSFTSATNNLPAMSDREQQGDRELLPEKEALQREKTVPEAQNIRGSKVGTQEYSNKKREGASSTNILNYEEALQAQNTEETKKRKRSVQQFDPHTHNGKKAQYGAPRKKRQFQGKSAAFTK</sequence>
<evidence type="ECO:0000256" key="3">
    <source>
        <dbReference type="ARBA" id="ARBA00022722"/>
    </source>
</evidence>
<dbReference type="Gene3D" id="1.10.150.80">
    <property type="entry name" value="HRDC domain"/>
    <property type="match status" value="1"/>
</dbReference>
<dbReference type="InterPro" id="IPR010997">
    <property type="entry name" value="HRDC-like_sf"/>
</dbReference>
<feature type="domain" description="3'-5' exonuclease" evidence="10">
    <location>
        <begin position="196"/>
        <end position="364"/>
    </location>
</feature>
<dbReference type="AlphaFoldDB" id="A0A2V1AF08"/>
<evidence type="ECO:0000256" key="2">
    <source>
        <dbReference type="ARBA" id="ARBA00022552"/>
    </source>
</evidence>
<evidence type="ECO:0000256" key="4">
    <source>
        <dbReference type="ARBA" id="ARBA00022801"/>
    </source>
</evidence>
<feature type="compositionally biased region" description="Basic and acidic residues" evidence="9">
    <location>
        <begin position="592"/>
        <end position="601"/>
    </location>
</feature>
<proteinExistence type="inferred from homology"/>
<dbReference type="Proteomes" id="UP000244406">
    <property type="component" value="Unassembled WGS sequence"/>
</dbReference>
<dbReference type="FunFam" id="3.30.420.10:FF:000059">
    <property type="entry name" value="Exosome complex exonuclease Rrp6"/>
    <property type="match status" value="1"/>
</dbReference>
<keyword evidence="3" id="KW-0540">Nuclease</keyword>
<comment type="caution">
    <text evidence="11">The sequence shown here is derived from an EMBL/GenBank/DDBJ whole genome shotgun (WGS) entry which is preliminary data.</text>
</comment>
<dbReference type="InterPro" id="IPR002562">
    <property type="entry name" value="3'-5'_exonuclease_dom"/>
</dbReference>
<evidence type="ECO:0000256" key="1">
    <source>
        <dbReference type="ARBA" id="ARBA00004123"/>
    </source>
</evidence>
<dbReference type="SUPFAM" id="SSF53098">
    <property type="entry name" value="Ribonuclease H-like"/>
    <property type="match status" value="1"/>
</dbReference>
<evidence type="ECO:0000313" key="11">
    <source>
        <dbReference type="EMBL" id="PVH16927.1"/>
    </source>
</evidence>
<dbReference type="GO" id="GO:0000176">
    <property type="term" value="C:nuclear exosome (RNase complex)"/>
    <property type="evidence" value="ECO:0007669"/>
    <property type="project" value="InterPro"/>
</dbReference>
<dbReference type="GO" id="GO:0000166">
    <property type="term" value="F:nucleotide binding"/>
    <property type="evidence" value="ECO:0007669"/>
    <property type="project" value="InterPro"/>
</dbReference>
<dbReference type="GO" id="GO:0071036">
    <property type="term" value="P:nuclear polyadenylation-dependent snoRNA catabolic process"/>
    <property type="evidence" value="ECO:0007669"/>
    <property type="project" value="TreeGrafter"/>
</dbReference>
<dbReference type="VEuPathDB" id="FungiDB:CXQ87_004485"/>
<name>A0A2V1AF08_9ASCO</name>
<keyword evidence="6" id="KW-0269">Exonuclease</keyword>
<keyword evidence="5" id="KW-0271">Exosome</keyword>
<comment type="subcellular location">
    <subcellularLocation>
        <location evidence="1">Nucleus</location>
    </subcellularLocation>
</comment>
<accession>A0A2V1AF08</accession>
<dbReference type="PANTHER" id="PTHR12124">
    <property type="entry name" value="POLYMYOSITIS/SCLERODERMA AUTOANTIGEN-RELATED"/>
    <property type="match status" value="1"/>
</dbReference>
<dbReference type="InterPro" id="IPR012588">
    <property type="entry name" value="Exosome-assoc_fac_Rrp6_N"/>
</dbReference>
<feature type="region of interest" description="Disordered" evidence="9">
    <location>
        <begin position="592"/>
        <end position="685"/>
    </location>
</feature>
<keyword evidence="4" id="KW-0378">Hydrolase</keyword>
<gene>
    <name evidence="11" type="ORF">CXQ87_004485</name>
</gene>
<dbReference type="GO" id="GO:0071040">
    <property type="term" value="P:nuclear polyadenylation-dependent antisense transcript catabolic process"/>
    <property type="evidence" value="ECO:0007669"/>
    <property type="project" value="TreeGrafter"/>
</dbReference>
<dbReference type="GeneID" id="37004484"/>
<evidence type="ECO:0000256" key="9">
    <source>
        <dbReference type="SAM" id="MobiDB-lite"/>
    </source>
</evidence>
<keyword evidence="2" id="KW-0698">rRNA processing</keyword>
<evidence type="ECO:0000256" key="5">
    <source>
        <dbReference type="ARBA" id="ARBA00022835"/>
    </source>
</evidence>
<dbReference type="GO" id="GO:0000175">
    <property type="term" value="F:3'-5'-RNA exonuclease activity"/>
    <property type="evidence" value="ECO:0007669"/>
    <property type="project" value="InterPro"/>
</dbReference>
<dbReference type="InterPro" id="IPR012337">
    <property type="entry name" value="RNaseH-like_sf"/>
</dbReference>
<dbReference type="Pfam" id="PF01612">
    <property type="entry name" value="DNA_pol_A_exo1"/>
    <property type="match status" value="1"/>
</dbReference>
<evidence type="ECO:0000313" key="12">
    <source>
        <dbReference type="Proteomes" id="UP000244406"/>
    </source>
</evidence>
<dbReference type="GO" id="GO:0071039">
    <property type="term" value="P:nuclear polyadenylation-dependent CUT catabolic process"/>
    <property type="evidence" value="ECO:0007669"/>
    <property type="project" value="TreeGrafter"/>
</dbReference>
<dbReference type="GO" id="GO:0071037">
    <property type="term" value="P:nuclear polyadenylation-dependent snRNA catabolic process"/>
    <property type="evidence" value="ECO:0007669"/>
    <property type="project" value="TreeGrafter"/>
</dbReference>
<dbReference type="SUPFAM" id="SSF47819">
    <property type="entry name" value="HRDC-like"/>
    <property type="match status" value="1"/>
</dbReference>
<dbReference type="EMBL" id="PKFP01000006">
    <property type="protein sequence ID" value="PVH16927.1"/>
    <property type="molecule type" value="Genomic_DNA"/>
</dbReference>
<dbReference type="Pfam" id="PF08066">
    <property type="entry name" value="PMC2NT"/>
    <property type="match status" value="1"/>
</dbReference>
<dbReference type="Gene3D" id="3.30.420.10">
    <property type="entry name" value="Ribonuclease H-like superfamily/Ribonuclease H"/>
    <property type="match status" value="1"/>
</dbReference>
<dbReference type="GO" id="GO:0071044">
    <property type="term" value="P:histone mRNA catabolic process"/>
    <property type="evidence" value="ECO:0007669"/>
    <property type="project" value="TreeGrafter"/>
</dbReference>
<dbReference type="GO" id="GO:0071035">
    <property type="term" value="P:nuclear polyadenylation-dependent rRNA catabolic process"/>
    <property type="evidence" value="ECO:0007669"/>
    <property type="project" value="TreeGrafter"/>
</dbReference>
<reference evidence="11 12" key="1">
    <citation type="submission" date="2017-12" db="EMBL/GenBank/DDBJ databases">
        <title>Genome Sequence of the Amphotericin B-resistant Candida duobushaemulonii strain, B09383.</title>
        <authorList>
            <person name="Chow N.A."/>
            <person name="Gade L."/>
            <person name="Batra D."/>
            <person name="Rowe L.A."/>
            <person name="Loparev V.N."/>
            <person name="Litvintseva A.P."/>
        </authorList>
    </citation>
    <scope>NUCLEOTIDE SEQUENCE [LARGE SCALE GENOMIC DNA]</scope>
    <source>
        <strain evidence="11 12">B09383</strain>
    </source>
</reference>
<evidence type="ECO:0000256" key="6">
    <source>
        <dbReference type="ARBA" id="ARBA00022839"/>
    </source>
</evidence>
<dbReference type="CDD" id="cd06147">
    <property type="entry name" value="Rrp6p_like_exo"/>
    <property type="match status" value="1"/>
</dbReference>
<dbReference type="InterPro" id="IPR044876">
    <property type="entry name" value="HRDC_dom_sf"/>
</dbReference>
<keyword evidence="7" id="KW-0539">Nucleus</keyword>
<dbReference type="GO" id="GO:0005730">
    <property type="term" value="C:nucleolus"/>
    <property type="evidence" value="ECO:0007669"/>
    <property type="project" value="TreeGrafter"/>
</dbReference>
<keyword evidence="12" id="KW-1185">Reference proteome</keyword>
<dbReference type="RefSeq" id="XP_025337867.1">
    <property type="nucleotide sequence ID" value="XM_025482924.1"/>
</dbReference>
<dbReference type="InterPro" id="IPR045092">
    <property type="entry name" value="Rrp6-like"/>
</dbReference>
<dbReference type="Pfam" id="PF00570">
    <property type="entry name" value="HRDC"/>
    <property type="match status" value="1"/>
</dbReference>
<protein>
    <recommendedName>
        <fullName evidence="10">3'-5' exonuclease domain-containing protein</fullName>
    </recommendedName>
</protein>
<comment type="similarity">
    <text evidence="8">Belongs to the exosome component 10/RRP6 family.</text>
</comment>